<dbReference type="AlphaFoldDB" id="A0A9W6NXX1"/>
<dbReference type="RefSeq" id="WP_156067440.1">
    <property type="nucleotide sequence ID" value="NZ_BAAAUZ010000039.1"/>
</dbReference>
<feature type="region of interest" description="Disordered" evidence="1">
    <location>
        <begin position="1"/>
        <end position="20"/>
    </location>
</feature>
<evidence type="ECO:0000256" key="1">
    <source>
        <dbReference type="SAM" id="MobiDB-lite"/>
    </source>
</evidence>
<dbReference type="Proteomes" id="UP001143463">
    <property type="component" value="Unassembled WGS sequence"/>
</dbReference>
<sequence length="109" mass="12019">MTVRPAPARPVAPAPRPPATPDVAAVLGPFVAWLASREPYEGLRRRQVRVVERFLRWAAADRGDPRTRRERFESEIGVGGTAEAQAVGSALDRLAEHRRILAIAPFLDD</sequence>
<proteinExistence type="predicted"/>
<reference evidence="2" key="2">
    <citation type="submission" date="2023-01" db="EMBL/GenBank/DDBJ databases">
        <authorList>
            <person name="Sun Q."/>
            <person name="Evtushenko L."/>
        </authorList>
    </citation>
    <scope>NUCLEOTIDE SEQUENCE</scope>
    <source>
        <strain evidence="2">VKM Ac-1069</strain>
    </source>
</reference>
<protein>
    <submittedName>
        <fullName evidence="2">Uncharacterized protein</fullName>
    </submittedName>
</protein>
<organism evidence="2 3">
    <name type="scientific">Pseudonocardia halophobica</name>
    <dbReference type="NCBI Taxonomy" id="29401"/>
    <lineage>
        <taxon>Bacteria</taxon>
        <taxon>Bacillati</taxon>
        <taxon>Actinomycetota</taxon>
        <taxon>Actinomycetes</taxon>
        <taxon>Pseudonocardiales</taxon>
        <taxon>Pseudonocardiaceae</taxon>
        <taxon>Pseudonocardia</taxon>
    </lineage>
</organism>
<dbReference type="EMBL" id="BSFQ01000019">
    <property type="protein sequence ID" value="GLL13183.1"/>
    <property type="molecule type" value="Genomic_DNA"/>
</dbReference>
<feature type="compositionally biased region" description="Pro residues" evidence="1">
    <location>
        <begin position="7"/>
        <end position="20"/>
    </location>
</feature>
<accession>A0A9W6NXX1</accession>
<keyword evidence="3" id="KW-1185">Reference proteome</keyword>
<name>A0A9W6NXX1_9PSEU</name>
<gene>
    <name evidence="2" type="ORF">GCM10017577_43260</name>
</gene>
<reference evidence="2" key="1">
    <citation type="journal article" date="2014" name="Int. J. Syst. Evol. Microbiol.">
        <title>Complete genome sequence of Corynebacterium casei LMG S-19264T (=DSM 44701T), isolated from a smear-ripened cheese.</title>
        <authorList>
            <consortium name="US DOE Joint Genome Institute (JGI-PGF)"/>
            <person name="Walter F."/>
            <person name="Albersmeier A."/>
            <person name="Kalinowski J."/>
            <person name="Ruckert C."/>
        </authorList>
    </citation>
    <scope>NUCLEOTIDE SEQUENCE</scope>
    <source>
        <strain evidence="2">VKM Ac-1069</strain>
    </source>
</reference>
<evidence type="ECO:0000313" key="2">
    <source>
        <dbReference type="EMBL" id="GLL13183.1"/>
    </source>
</evidence>
<comment type="caution">
    <text evidence="2">The sequence shown here is derived from an EMBL/GenBank/DDBJ whole genome shotgun (WGS) entry which is preliminary data.</text>
</comment>
<evidence type="ECO:0000313" key="3">
    <source>
        <dbReference type="Proteomes" id="UP001143463"/>
    </source>
</evidence>